<evidence type="ECO:0000256" key="7">
    <source>
        <dbReference type="ARBA" id="ARBA00022807"/>
    </source>
</evidence>
<dbReference type="OMA" id="PYCEKPE"/>
<dbReference type="GO" id="GO:0016579">
    <property type="term" value="P:protein deubiquitination"/>
    <property type="evidence" value="ECO:0007669"/>
    <property type="project" value="InterPro"/>
</dbReference>
<proteinExistence type="inferred from homology"/>
<dbReference type="EMBL" id="CP000496">
    <property type="protein sequence ID" value="ABN65218.2"/>
    <property type="molecule type" value="Genomic_DNA"/>
</dbReference>
<feature type="region of interest" description="Disordered" evidence="8">
    <location>
        <begin position="1"/>
        <end position="43"/>
    </location>
</feature>
<feature type="region of interest" description="Disordered" evidence="8">
    <location>
        <begin position="1209"/>
        <end position="1290"/>
    </location>
</feature>
<dbReference type="PANTHER" id="PTHR21646:SF24">
    <property type="entry name" value="UBIQUITIN CARBOXYL-TERMINAL HYDROLASE"/>
    <property type="match status" value="1"/>
</dbReference>
<dbReference type="PROSITE" id="PS00973">
    <property type="entry name" value="USP_2"/>
    <property type="match status" value="1"/>
</dbReference>
<dbReference type="GO" id="GO:0004843">
    <property type="term" value="F:cysteine-type deubiquitinase activity"/>
    <property type="evidence" value="ECO:0007669"/>
    <property type="project" value="UniProtKB-EC"/>
</dbReference>
<feature type="compositionally biased region" description="Low complexity" evidence="8">
    <location>
        <begin position="1"/>
        <end position="27"/>
    </location>
</feature>
<accession>A3LQK0</accession>
<evidence type="ECO:0000256" key="4">
    <source>
        <dbReference type="ARBA" id="ARBA00022670"/>
    </source>
</evidence>
<evidence type="ECO:0000313" key="11">
    <source>
        <dbReference type="EMBL" id="ABN65218.2"/>
    </source>
</evidence>
<feature type="compositionally biased region" description="Polar residues" evidence="8">
    <location>
        <begin position="1256"/>
        <end position="1272"/>
    </location>
</feature>
<dbReference type="OrthoDB" id="292964at2759"/>
<feature type="compositionally biased region" description="Acidic residues" evidence="8">
    <location>
        <begin position="1280"/>
        <end position="1290"/>
    </location>
</feature>
<evidence type="ECO:0000256" key="8">
    <source>
        <dbReference type="SAM" id="MobiDB-lite"/>
    </source>
</evidence>
<reference evidence="11 12" key="1">
    <citation type="journal article" date="2007" name="Nat. Biotechnol.">
        <title>Genome sequence of the lignocellulose-bioconverting and xylose-fermenting yeast Pichia stipitis.</title>
        <authorList>
            <person name="Jeffries T.W."/>
            <person name="Grigoriev I.V."/>
            <person name="Grimwood J."/>
            <person name="Laplaza J.M."/>
            <person name="Aerts A."/>
            <person name="Salamov A."/>
            <person name="Schmutz J."/>
            <person name="Lindquist E."/>
            <person name="Dehal P."/>
            <person name="Shapiro H."/>
            <person name="Jin Y.S."/>
            <person name="Passoth V."/>
            <person name="Richardson P.M."/>
        </authorList>
    </citation>
    <scope>NUCLEOTIDE SEQUENCE [LARGE SCALE GENOMIC DNA]</scope>
    <source>
        <strain evidence="12">ATCC 58785 / CBS 6054 / NBRC 10063 / NRRL Y-11545</strain>
    </source>
</reference>
<evidence type="ECO:0000256" key="2">
    <source>
        <dbReference type="ARBA" id="ARBA00009085"/>
    </source>
</evidence>
<feature type="domain" description="USP" evidence="9">
    <location>
        <begin position="323"/>
        <end position="1146"/>
    </location>
</feature>
<evidence type="ECO:0000256" key="5">
    <source>
        <dbReference type="ARBA" id="ARBA00022786"/>
    </source>
</evidence>
<dbReference type="InterPro" id="IPR001394">
    <property type="entry name" value="Peptidase_C19_UCH"/>
</dbReference>
<dbReference type="InterPro" id="IPR018200">
    <property type="entry name" value="USP_CS"/>
</dbReference>
<dbReference type="InterPro" id="IPR038765">
    <property type="entry name" value="Papain-like_cys_pep_sf"/>
</dbReference>
<dbReference type="InterPro" id="IPR035927">
    <property type="entry name" value="DUSP-like_sf"/>
</dbReference>
<feature type="compositionally biased region" description="Polar residues" evidence="8">
    <location>
        <begin position="924"/>
        <end position="936"/>
    </location>
</feature>
<dbReference type="Pfam" id="PF00443">
    <property type="entry name" value="UCH"/>
    <property type="match status" value="1"/>
</dbReference>
<dbReference type="PROSITE" id="PS51283">
    <property type="entry name" value="DUSP"/>
    <property type="match status" value="1"/>
</dbReference>
<dbReference type="RefSeq" id="XP_001383247.2">
    <property type="nucleotide sequence ID" value="XM_001383210.1"/>
</dbReference>
<dbReference type="HOGENOM" id="CLU_001060_7_1_1"/>
<keyword evidence="5" id="KW-0833">Ubl conjugation pathway</keyword>
<keyword evidence="4" id="KW-0645">Protease</keyword>
<evidence type="ECO:0000259" key="9">
    <source>
        <dbReference type="PROSITE" id="PS50235"/>
    </source>
</evidence>
<dbReference type="InterPro" id="IPR028889">
    <property type="entry name" value="USP"/>
</dbReference>
<dbReference type="FunCoup" id="A3LQK0">
    <property type="interactions" value="864"/>
</dbReference>
<organism evidence="11 12">
    <name type="scientific">Scheffersomyces stipitis (strain ATCC 58785 / CBS 6054 / NBRC 10063 / NRRL Y-11545)</name>
    <name type="common">Yeast</name>
    <name type="synonym">Pichia stipitis</name>
    <dbReference type="NCBI Taxonomy" id="322104"/>
    <lineage>
        <taxon>Eukaryota</taxon>
        <taxon>Fungi</taxon>
        <taxon>Dikarya</taxon>
        <taxon>Ascomycota</taxon>
        <taxon>Saccharomycotina</taxon>
        <taxon>Pichiomycetes</taxon>
        <taxon>Debaryomycetaceae</taxon>
        <taxon>Scheffersomyces</taxon>
    </lineage>
</organism>
<dbReference type="InterPro" id="IPR006615">
    <property type="entry name" value="Pept_C19_DUSP"/>
</dbReference>
<evidence type="ECO:0000313" key="12">
    <source>
        <dbReference type="Proteomes" id="UP000002258"/>
    </source>
</evidence>
<keyword evidence="12" id="KW-1185">Reference proteome</keyword>
<dbReference type="Gene3D" id="3.30.2230.10">
    <property type="entry name" value="DUSP-like"/>
    <property type="match status" value="1"/>
</dbReference>
<evidence type="ECO:0000256" key="1">
    <source>
        <dbReference type="ARBA" id="ARBA00000707"/>
    </source>
</evidence>
<dbReference type="Pfam" id="PF06337">
    <property type="entry name" value="DUSP"/>
    <property type="match status" value="1"/>
</dbReference>
<protein>
    <recommendedName>
        <fullName evidence="3">ubiquitinyl hydrolase 1</fullName>
        <ecNumber evidence="3">3.4.19.12</ecNumber>
    </recommendedName>
</protein>
<evidence type="ECO:0000256" key="6">
    <source>
        <dbReference type="ARBA" id="ARBA00022801"/>
    </source>
</evidence>
<feature type="region of interest" description="Disordered" evidence="8">
    <location>
        <begin position="865"/>
        <end position="942"/>
    </location>
</feature>
<dbReference type="STRING" id="322104.A3LQK0"/>
<dbReference type="Proteomes" id="UP000002258">
    <property type="component" value="Chromosome 2"/>
</dbReference>
<feature type="region of interest" description="Disordered" evidence="8">
    <location>
        <begin position="1314"/>
        <end position="1340"/>
    </location>
</feature>
<feature type="domain" description="DUSP" evidence="10">
    <location>
        <begin position="47"/>
        <end position="150"/>
    </location>
</feature>
<evidence type="ECO:0000259" key="10">
    <source>
        <dbReference type="PROSITE" id="PS51283"/>
    </source>
</evidence>
<dbReference type="EC" id="3.4.19.12" evidence="3"/>
<dbReference type="GO" id="GO:0006508">
    <property type="term" value="P:proteolysis"/>
    <property type="evidence" value="ECO:0007669"/>
    <property type="project" value="UniProtKB-KW"/>
</dbReference>
<dbReference type="InParanoid" id="A3LQK0"/>
<feature type="compositionally biased region" description="Acidic residues" evidence="8">
    <location>
        <begin position="1329"/>
        <end position="1340"/>
    </location>
</feature>
<dbReference type="InterPro" id="IPR050185">
    <property type="entry name" value="Ub_carboxyl-term_hydrolase"/>
</dbReference>
<name>A3LQK0_PICST</name>
<dbReference type="SUPFAM" id="SSF143791">
    <property type="entry name" value="DUSP-like"/>
    <property type="match status" value="1"/>
</dbReference>
<dbReference type="Gene3D" id="3.90.70.10">
    <property type="entry name" value="Cysteine proteinases"/>
    <property type="match status" value="2"/>
</dbReference>
<dbReference type="PROSITE" id="PS00972">
    <property type="entry name" value="USP_1"/>
    <property type="match status" value="1"/>
</dbReference>
<dbReference type="SMART" id="SM00695">
    <property type="entry name" value="DUSP"/>
    <property type="match status" value="1"/>
</dbReference>
<feature type="compositionally biased region" description="Acidic residues" evidence="8">
    <location>
        <begin position="1223"/>
        <end position="1234"/>
    </location>
</feature>
<evidence type="ECO:0000256" key="3">
    <source>
        <dbReference type="ARBA" id="ARBA00012759"/>
    </source>
</evidence>
<dbReference type="SUPFAM" id="SSF54001">
    <property type="entry name" value="Cysteine proteinases"/>
    <property type="match status" value="1"/>
</dbReference>
<comment type="catalytic activity">
    <reaction evidence="1">
        <text>Thiol-dependent hydrolysis of ester, thioester, amide, peptide and isopeptide bonds formed by the C-terminal Gly of ubiquitin (a 76-residue protein attached to proteins as an intracellular targeting signal).</text>
        <dbReference type="EC" id="3.4.19.12"/>
    </reaction>
</comment>
<dbReference type="eggNOG" id="KOG1870">
    <property type="taxonomic scope" value="Eukaryota"/>
</dbReference>
<dbReference type="PROSITE" id="PS50235">
    <property type="entry name" value="USP_3"/>
    <property type="match status" value="1"/>
</dbReference>
<keyword evidence="6 11" id="KW-0378">Hydrolase</keyword>
<keyword evidence="7" id="KW-0788">Thiol protease</keyword>
<dbReference type="GeneID" id="4837492"/>
<dbReference type="PANTHER" id="PTHR21646">
    <property type="entry name" value="UBIQUITIN CARBOXYL-TERMINAL HYDROLASE"/>
    <property type="match status" value="1"/>
</dbReference>
<dbReference type="KEGG" id="pic:PICST_69820"/>
<comment type="similarity">
    <text evidence="2">Belongs to the peptidase C19 family.</text>
</comment>
<dbReference type="MEROPS" id="C19.103"/>
<gene>
    <name evidence="11" type="ORF">PICST_69820</name>
</gene>
<sequence>MSDDTPAATALSSSSSSDSVNLSTNSPYKIPNSTDNLKSDSESLLETELMEKRHLIEELIHNSNTGKEGDPWYLISTEYLNNFLHLPATSFEDLQSKLGPVDNTSIVDQNGILYPENNEPVETYNVSPEIFNYLADWFGTKGQPVCRCLIINPETGAKEVERFPPVFHIHQLGKRPVQNSYYTRHHNHPTHATSHPTAVSLSRTKTFTDLLDLIRVSVLKLPKRPIDNFRIWFIESKNIAEYTSTLTISNLIFDIDNKSLVHSGILKDTLKSQGIKSDAFHILVEVKDAKASHDRFPVNTYLNQIDVEQYDFDKLSSKSSGHLGLSNLGNTCYMNSALQCLLHVAEVNYYFLYNLYKRELNFDNPLGNHGDIANAFGNLLKQAFDPSSSKDSSITPREFKSTIGRYSSMFSGYMQQDSQEFLSWLLDALHEDLNRIHKKPYCEKPELKDEEINDPKAIIKLSETCWNQHKMRNDSVITDLFTGLYQSTLLCPDCSKTSITFDPFNDLTLPLPISKKWYHTFTIVDLSDGGILRGTRIMKLEVELNKTSNFDDLLTYLSDFLKVETTHLFLYEIFRNSFYSDFQLDYNRNKFMPISDIVRDSDEVHVYYVPYNPETDIIIPVYNTVEDPDKSYKVTETFGIPLFVTLNKESDVYSFGTIRQKLLDKVSILSKLDLNEEYNKIKNDTESYVEKKHYGPKDFPLLCKQDDNAVLVEKPPSDHTIEGDGQLDEEDEDGYISDISLANPFISADFGFTIKSLNGYSHKPHANFRNRYNFARNAPKTVTPPRVINVPLHKPTFNEFKPLSDQLPELKKDFYHYPTYDKKFNKEMEDLAEEVQNDLIASASDDTSKSNDDYEFVMLDAEGGEEATKNGSVQPPALPPRNLIPQMNSSDEDTEGEQNLGSLFDSTSTLPIPPPSSGYAESLKPSNENSPTNTPSEVELGNHPELITKDTILLCDWDYPIFEQCFVENQTWENIPVLPNPELEKNRAKIERQRKSKISLYDCLKSFSTPEILGEHDLWYCPRCKDHKRATKTIQVWSTGDILTIHLKRFHSARAFSDKIEMVVDFPIEGLDMSSYIANPEAENSLYDLIAVDNHYGGLGGGHYTASVKNFRDGNWYYFNDSRVTSINNPEEVITSAAYLLFYRKRTTDPDDYLGGGDLNNMIRSGHELYKKSLITKKASYDLVQQQVEKYTKHEEQIKREMELDRELEKRKLQESGSIEAPENGEETVYEDGEAASPNNSKSADNEPVSARKTRSFTNTKDSPNDSVTTSAKAKFKFDNDEDDYDYEDDSDNIRKQRLLSKENNNNKLVQIKSNGKQEVASSPIAMEAEYDSMGEDCSV</sequence>